<dbReference type="AlphaFoldDB" id="A0A4S8LFT5"/>
<feature type="region of interest" description="Disordered" evidence="1">
    <location>
        <begin position="38"/>
        <end position="57"/>
    </location>
</feature>
<reference evidence="2 3" key="1">
    <citation type="journal article" date="2019" name="Nat. Ecol. Evol.">
        <title>Megaphylogeny resolves global patterns of mushroom evolution.</title>
        <authorList>
            <person name="Varga T."/>
            <person name="Krizsan K."/>
            <person name="Foldi C."/>
            <person name="Dima B."/>
            <person name="Sanchez-Garcia M."/>
            <person name="Sanchez-Ramirez S."/>
            <person name="Szollosi G.J."/>
            <person name="Szarkandi J.G."/>
            <person name="Papp V."/>
            <person name="Albert L."/>
            <person name="Andreopoulos W."/>
            <person name="Angelini C."/>
            <person name="Antonin V."/>
            <person name="Barry K.W."/>
            <person name="Bougher N.L."/>
            <person name="Buchanan P."/>
            <person name="Buyck B."/>
            <person name="Bense V."/>
            <person name="Catcheside P."/>
            <person name="Chovatia M."/>
            <person name="Cooper J."/>
            <person name="Damon W."/>
            <person name="Desjardin D."/>
            <person name="Finy P."/>
            <person name="Geml J."/>
            <person name="Haridas S."/>
            <person name="Hughes K."/>
            <person name="Justo A."/>
            <person name="Karasinski D."/>
            <person name="Kautmanova I."/>
            <person name="Kiss B."/>
            <person name="Kocsube S."/>
            <person name="Kotiranta H."/>
            <person name="LaButti K.M."/>
            <person name="Lechner B.E."/>
            <person name="Liimatainen K."/>
            <person name="Lipzen A."/>
            <person name="Lukacs Z."/>
            <person name="Mihaltcheva S."/>
            <person name="Morgado L.N."/>
            <person name="Niskanen T."/>
            <person name="Noordeloos M.E."/>
            <person name="Ohm R.A."/>
            <person name="Ortiz-Santana B."/>
            <person name="Ovrebo C."/>
            <person name="Racz N."/>
            <person name="Riley R."/>
            <person name="Savchenko A."/>
            <person name="Shiryaev A."/>
            <person name="Soop K."/>
            <person name="Spirin V."/>
            <person name="Szebenyi C."/>
            <person name="Tomsovsky M."/>
            <person name="Tulloss R.E."/>
            <person name="Uehling J."/>
            <person name="Grigoriev I.V."/>
            <person name="Vagvolgyi C."/>
            <person name="Papp T."/>
            <person name="Martin F.M."/>
            <person name="Miettinen O."/>
            <person name="Hibbett D.S."/>
            <person name="Nagy L.G."/>
        </authorList>
    </citation>
    <scope>NUCLEOTIDE SEQUENCE [LARGE SCALE GENOMIC DNA]</scope>
    <source>
        <strain evidence="2 3">CBS 962.96</strain>
    </source>
</reference>
<evidence type="ECO:0000256" key="1">
    <source>
        <dbReference type="SAM" id="MobiDB-lite"/>
    </source>
</evidence>
<feature type="compositionally biased region" description="Acidic residues" evidence="1">
    <location>
        <begin position="40"/>
        <end position="57"/>
    </location>
</feature>
<dbReference type="Proteomes" id="UP000297245">
    <property type="component" value="Unassembled WGS sequence"/>
</dbReference>
<dbReference type="OrthoDB" id="3013045at2759"/>
<evidence type="ECO:0000313" key="2">
    <source>
        <dbReference type="EMBL" id="THU87906.1"/>
    </source>
</evidence>
<protein>
    <submittedName>
        <fullName evidence="2">Uncharacterized protein</fullName>
    </submittedName>
</protein>
<sequence>LEKLFGGVAKRPLDDFIAPQTRRRAYDQERLMMELLAAEYSDEPPDDGELEGSGDDY</sequence>
<gene>
    <name evidence="2" type="ORF">K435DRAFT_562806</name>
</gene>
<name>A0A4S8LFT5_DENBC</name>
<organism evidence="2 3">
    <name type="scientific">Dendrothele bispora (strain CBS 962.96)</name>
    <dbReference type="NCBI Taxonomy" id="1314807"/>
    <lineage>
        <taxon>Eukaryota</taxon>
        <taxon>Fungi</taxon>
        <taxon>Dikarya</taxon>
        <taxon>Basidiomycota</taxon>
        <taxon>Agaricomycotina</taxon>
        <taxon>Agaricomycetes</taxon>
        <taxon>Agaricomycetidae</taxon>
        <taxon>Agaricales</taxon>
        <taxon>Agaricales incertae sedis</taxon>
        <taxon>Dendrothele</taxon>
    </lineage>
</organism>
<feature type="non-terminal residue" evidence="2">
    <location>
        <position position="57"/>
    </location>
</feature>
<feature type="non-terminal residue" evidence="2">
    <location>
        <position position="1"/>
    </location>
</feature>
<proteinExistence type="predicted"/>
<dbReference type="EMBL" id="ML179430">
    <property type="protein sequence ID" value="THU87906.1"/>
    <property type="molecule type" value="Genomic_DNA"/>
</dbReference>
<keyword evidence="3" id="KW-1185">Reference proteome</keyword>
<evidence type="ECO:0000313" key="3">
    <source>
        <dbReference type="Proteomes" id="UP000297245"/>
    </source>
</evidence>
<accession>A0A4S8LFT5</accession>